<dbReference type="Proteomes" id="UP001168877">
    <property type="component" value="Unassembled WGS sequence"/>
</dbReference>
<dbReference type="AlphaFoldDB" id="A0AA39SKL1"/>
<sequence length="180" mass="20660">MATKFKIEKFNRSNFLLWKIKIRAILLKDNCLLAIGDRPAEITDDNKWKEMDGNAVANLHLALADGVLSSIAEKKTAKEIWDTLTRLYEAKSLHNKIFLKRRLYTLRMAESSSMTDHINIMNTLFSQLTELGHKIEENEHAELLLQSLPDSYDQLIINLTNNILVEYLVFNDVAAAVLEE</sequence>
<dbReference type="PANTHER" id="PTHR35317:SF29">
    <property type="entry name" value="CCHC-TYPE DOMAIN-CONTAINING PROTEIN"/>
    <property type="match status" value="1"/>
</dbReference>
<proteinExistence type="predicted"/>
<evidence type="ECO:0000313" key="2">
    <source>
        <dbReference type="Proteomes" id="UP001168877"/>
    </source>
</evidence>
<dbReference type="EMBL" id="JAUESC010000380">
    <property type="protein sequence ID" value="KAK0593539.1"/>
    <property type="molecule type" value="Genomic_DNA"/>
</dbReference>
<dbReference type="Pfam" id="PF14223">
    <property type="entry name" value="Retrotran_gag_2"/>
    <property type="match status" value="1"/>
</dbReference>
<protein>
    <submittedName>
        <fullName evidence="1">Uncharacterized protein</fullName>
    </submittedName>
</protein>
<keyword evidence="2" id="KW-1185">Reference proteome</keyword>
<evidence type="ECO:0000313" key="1">
    <source>
        <dbReference type="EMBL" id="KAK0593539.1"/>
    </source>
</evidence>
<reference evidence="1" key="2">
    <citation type="submission" date="2023-06" db="EMBL/GenBank/DDBJ databases">
        <authorList>
            <person name="Swenson N.G."/>
            <person name="Wegrzyn J.L."/>
            <person name="Mcevoy S.L."/>
        </authorList>
    </citation>
    <scope>NUCLEOTIDE SEQUENCE</scope>
    <source>
        <strain evidence="1">NS2018</strain>
        <tissue evidence="1">Leaf</tissue>
    </source>
</reference>
<comment type="caution">
    <text evidence="1">The sequence shown here is derived from an EMBL/GenBank/DDBJ whole genome shotgun (WGS) entry which is preliminary data.</text>
</comment>
<organism evidence="1 2">
    <name type="scientific">Acer saccharum</name>
    <name type="common">Sugar maple</name>
    <dbReference type="NCBI Taxonomy" id="4024"/>
    <lineage>
        <taxon>Eukaryota</taxon>
        <taxon>Viridiplantae</taxon>
        <taxon>Streptophyta</taxon>
        <taxon>Embryophyta</taxon>
        <taxon>Tracheophyta</taxon>
        <taxon>Spermatophyta</taxon>
        <taxon>Magnoliopsida</taxon>
        <taxon>eudicotyledons</taxon>
        <taxon>Gunneridae</taxon>
        <taxon>Pentapetalae</taxon>
        <taxon>rosids</taxon>
        <taxon>malvids</taxon>
        <taxon>Sapindales</taxon>
        <taxon>Sapindaceae</taxon>
        <taxon>Hippocastanoideae</taxon>
        <taxon>Acereae</taxon>
        <taxon>Acer</taxon>
    </lineage>
</organism>
<gene>
    <name evidence="1" type="ORF">LWI29_038371</name>
</gene>
<name>A0AA39SKL1_ACESA</name>
<dbReference type="PANTHER" id="PTHR35317">
    <property type="entry name" value="OS04G0629600 PROTEIN"/>
    <property type="match status" value="1"/>
</dbReference>
<reference evidence="1" key="1">
    <citation type="journal article" date="2022" name="Plant J.">
        <title>Strategies of tolerance reflected in two North American maple genomes.</title>
        <authorList>
            <person name="McEvoy S.L."/>
            <person name="Sezen U.U."/>
            <person name="Trouern-Trend A."/>
            <person name="McMahon S.M."/>
            <person name="Schaberg P.G."/>
            <person name="Yang J."/>
            <person name="Wegrzyn J.L."/>
            <person name="Swenson N.G."/>
        </authorList>
    </citation>
    <scope>NUCLEOTIDE SEQUENCE</scope>
    <source>
        <strain evidence="1">NS2018</strain>
    </source>
</reference>
<accession>A0AA39SKL1</accession>